<evidence type="ECO:0000313" key="5">
    <source>
        <dbReference type="EMBL" id="KAG2295033.1"/>
    </source>
</evidence>
<dbReference type="GO" id="GO:0046872">
    <property type="term" value="F:metal ion binding"/>
    <property type="evidence" value="ECO:0007669"/>
    <property type="project" value="UniProtKB-UniRule"/>
</dbReference>
<keyword evidence="2 4" id="KW-0479">Metal-binding</keyword>
<dbReference type="PANTHER" id="PTHR33543">
    <property type="entry name" value="METALLOTHIONEIN-LIKE PROTEIN 2A"/>
    <property type="match status" value="1"/>
</dbReference>
<dbReference type="AlphaFoldDB" id="A0A8X7RVZ5"/>
<sequence length="73" mass="7480">MSCCGGNCGCGSACTCKKNPDLGFSGETTTTETFVIGVAPAIKNQYEAYGESNVENDGCKCGSDCKCDPCTCT</sequence>
<dbReference type="Proteomes" id="UP000886595">
    <property type="component" value="Unassembled WGS sequence"/>
</dbReference>
<protein>
    <recommendedName>
        <fullName evidence="4">Metallothionein-like protein</fullName>
    </recommendedName>
</protein>
<comment type="function">
    <text evidence="4">Metallothioneins have a high content of cysteine residues that bind various heavy metals.</text>
</comment>
<evidence type="ECO:0000256" key="2">
    <source>
        <dbReference type="ARBA" id="ARBA00022723"/>
    </source>
</evidence>
<evidence type="ECO:0000256" key="1">
    <source>
        <dbReference type="ARBA" id="ARBA00005802"/>
    </source>
</evidence>
<dbReference type="Pfam" id="PF01439">
    <property type="entry name" value="Metallothio_2"/>
    <property type="match status" value="1"/>
</dbReference>
<evidence type="ECO:0000256" key="3">
    <source>
        <dbReference type="ARBA" id="ARBA00022851"/>
    </source>
</evidence>
<keyword evidence="3 4" id="KW-0480">Metal-thiolate cluster</keyword>
<comment type="similarity">
    <text evidence="1 4">Belongs to the metallothionein superfamily. Type 15 family.</text>
</comment>
<accession>A0A8X7RVZ5</accession>
<dbReference type="EMBL" id="JAAMPC010000009">
    <property type="protein sequence ID" value="KAG2295033.1"/>
    <property type="molecule type" value="Genomic_DNA"/>
</dbReference>
<comment type="caution">
    <text evidence="5">The sequence shown here is derived from an EMBL/GenBank/DDBJ whole genome shotgun (WGS) entry which is preliminary data.</text>
</comment>
<dbReference type="PANTHER" id="PTHR33543:SF20">
    <property type="entry name" value="METALLOTHIONEIN-LIKE PROTEIN"/>
    <property type="match status" value="1"/>
</dbReference>
<keyword evidence="6" id="KW-1185">Reference proteome</keyword>
<gene>
    <name evidence="5" type="ORF">Bca52824_041702</name>
</gene>
<proteinExistence type="inferred from homology"/>
<name>A0A8X7RVZ5_BRACI</name>
<evidence type="ECO:0000256" key="4">
    <source>
        <dbReference type="RuleBase" id="RU369052"/>
    </source>
</evidence>
<organism evidence="5 6">
    <name type="scientific">Brassica carinata</name>
    <name type="common">Ethiopian mustard</name>
    <name type="synonym">Abyssinian cabbage</name>
    <dbReference type="NCBI Taxonomy" id="52824"/>
    <lineage>
        <taxon>Eukaryota</taxon>
        <taxon>Viridiplantae</taxon>
        <taxon>Streptophyta</taxon>
        <taxon>Embryophyta</taxon>
        <taxon>Tracheophyta</taxon>
        <taxon>Spermatophyta</taxon>
        <taxon>Magnoliopsida</taxon>
        <taxon>eudicotyledons</taxon>
        <taxon>Gunneridae</taxon>
        <taxon>Pentapetalae</taxon>
        <taxon>rosids</taxon>
        <taxon>malvids</taxon>
        <taxon>Brassicales</taxon>
        <taxon>Brassicaceae</taxon>
        <taxon>Brassiceae</taxon>
        <taxon>Brassica</taxon>
    </lineage>
</organism>
<evidence type="ECO:0000313" key="6">
    <source>
        <dbReference type="Proteomes" id="UP000886595"/>
    </source>
</evidence>
<dbReference type="InterPro" id="IPR000347">
    <property type="entry name" value="Metalthion_15p"/>
</dbReference>
<reference evidence="5 6" key="1">
    <citation type="submission" date="2020-02" db="EMBL/GenBank/DDBJ databases">
        <authorList>
            <person name="Ma Q."/>
            <person name="Huang Y."/>
            <person name="Song X."/>
            <person name="Pei D."/>
        </authorList>
    </citation>
    <scope>NUCLEOTIDE SEQUENCE [LARGE SCALE GENOMIC DNA]</scope>
    <source>
        <strain evidence="5">Sxm20200214</strain>
        <tissue evidence="5">Leaf</tissue>
    </source>
</reference>